<organism evidence="9">
    <name type="scientific">marine sediment metagenome</name>
    <dbReference type="NCBI Taxonomy" id="412755"/>
    <lineage>
        <taxon>unclassified sequences</taxon>
        <taxon>metagenomes</taxon>
        <taxon>ecological metagenomes</taxon>
    </lineage>
</organism>
<keyword evidence="3" id="KW-1003">Cell membrane</keyword>
<dbReference type="PANTHER" id="PTHR34582:SF6">
    <property type="entry name" value="UPF0702 TRANSMEMBRANE PROTEIN YCAP"/>
    <property type="match status" value="1"/>
</dbReference>
<evidence type="ECO:0000256" key="3">
    <source>
        <dbReference type="ARBA" id="ARBA00022475"/>
    </source>
</evidence>
<evidence type="ECO:0000256" key="5">
    <source>
        <dbReference type="ARBA" id="ARBA00022989"/>
    </source>
</evidence>
<proteinExistence type="inferred from homology"/>
<sequence length="175" mass="19178">MEIFTSLEPWTIVQMCIAAICIYLYIMLITRIAGKRTFAKMSSFDFAVTIAMGSILADAVNKPVSSLMPAFVSLALLAFLQVLFSKILSSSDSAEKLLTNTPILLMKDGEIFEDNLKKALVSRADLMGKLREANVLQFSQVRAVVFETTGDISVLHSTDDTTIEPAIMEDVSGQT</sequence>
<evidence type="ECO:0000256" key="1">
    <source>
        <dbReference type="ARBA" id="ARBA00004651"/>
    </source>
</evidence>
<evidence type="ECO:0000313" key="9">
    <source>
        <dbReference type="EMBL" id="KKM84646.1"/>
    </source>
</evidence>
<dbReference type="Pfam" id="PF04239">
    <property type="entry name" value="DUF421"/>
    <property type="match status" value="1"/>
</dbReference>
<evidence type="ECO:0000256" key="7">
    <source>
        <dbReference type="SAM" id="Phobius"/>
    </source>
</evidence>
<dbReference type="InterPro" id="IPR023090">
    <property type="entry name" value="UPF0702_alpha/beta_dom_sf"/>
</dbReference>
<comment type="subcellular location">
    <subcellularLocation>
        <location evidence="1">Cell membrane</location>
        <topology evidence="1">Multi-pass membrane protein</topology>
    </subcellularLocation>
</comment>
<comment type="similarity">
    <text evidence="2">Belongs to the UPF0702 family.</text>
</comment>
<keyword evidence="6 7" id="KW-0472">Membrane</keyword>
<feature type="transmembrane region" description="Helical" evidence="7">
    <location>
        <begin position="12"/>
        <end position="30"/>
    </location>
</feature>
<protein>
    <recommendedName>
        <fullName evidence="8">YetF C-terminal domain-containing protein</fullName>
    </recommendedName>
</protein>
<dbReference type="GO" id="GO:0005886">
    <property type="term" value="C:plasma membrane"/>
    <property type="evidence" value="ECO:0007669"/>
    <property type="project" value="UniProtKB-SubCell"/>
</dbReference>
<evidence type="ECO:0000259" key="8">
    <source>
        <dbReference type="Pfam" id="PF04239"/>
    </source>
</evidence>
<dbReference type="InterPro" id="IPR007353">
    <property type="entry name" value="DUF421"/>
</dbReference>
<keyword evidence="4 7" id="KW-0812">Transmembrane</keyword>
<reference evidence="9" key="1">
    <citation type="journal article" date="2015" name="Nature">
        <title>Complex archaea that bridge the gap between prokaryotes and eukaryotes.</title>
        <authorList>
            <person name="Spang A."/>
            <person name="Saw J.H."/>
            <person name="Jorgensen S.L."/>
            <person name="Zaremba-Niedzwiedzka K."/>
            <person name="Martijn J."/>
            <person name="Lind A.E."/>
            <person name="van Eijk R."/>
            <person name="Schleper C."/>
            <person name="Guy L."/>
            <person name="Ettema T.J."/>
        </authorList>
    </citation>
    <scope>NUCLEOTIDE SEQUENCE</scope>
</reference>
<evidence type="ECO:0000256" key="2">
    <source>
        <dbReference type="ARBA" id="ARBA00006448"/>
    </source>
</evidence>
<dbReference type="AlphaFoldDB" id="A0A0F9LBD6"/>
<accession>A0A0F9LBD6</accession>
<dbReference type="PANTHER" id="PTHR34582">
    <property type="entry name" value="UPF0702 TRANSMEMBRANE PROTEIN YCAP"/>
    <property type="match status" value="1"/>
</dbReference>
<name>A0A0F9LBD6_9ZZZZ</name>
<comment type="caution">
    <text evidence="9">The sequence shown here is derived from an EMBL/GenBank/DDBJ whole genome shotgun (WGS) entry which is preliminary data.</text>
</comment>
<gene>
    <name evidence="9" type="ORF">LCGC14_1297060</name>
</gene>
<dbReference type="Gene3D" id="3.30.240.20">
    <property type="entry name" value="bsu07140 like domains"/>
    <property type="match status" value="1"/>
</dbReference>
<feature type="domain" description="YetF C-terminal" evidence="8">
    <location>
        <begin position="91"/>
        <end position="166"/>
    </location>
</feature>
<evidence type="ECO:0000256" key="6">
    <source>
        <dbReference type="ARBA" id="ARBA00023136"/>
    </source>
</evidence>
<evidence type="ECO:0000256" key="4">
    <source>
        <dbReference type="ARBA" id="ARBA00022692"/>
    </source>
</evidence>
<dbReference type="EMBL" id="LAZR01007533">
    <property type="protein sequence ID" value="KKM84646.1"/>
    <property type="molecule type" value="Genomic_DNA"/>
</dbReference>
<keyword evidence="5 7" id="KW-1133">Transmembrane helix</keyword>